<keyword evidence="3" id="KW-0949">S-adenosyl-L-methionine</keyword>
<evidence type="ECO:0000259" key="4">
    <source>
        <dbReference type="Pfam" id="PF05175"/>
    </source>
</evidence>
<evidence type="ECO:0000313" key="6">
    <source>
        <dbReference type="Proteomes" id="UP000009231"/>
    </source>
</evidence>
<dbReference type="GO" id="GO:0008757">
    <property type="term" value="F:S-adenosylmethionine-dependent methyltransferase activity"/>
    <property type="evidence" value="ECO:0007669"/>
    <property type="project" value="TreeGrafter"/>
</dbReference>
<dbReference type="SUPFAM" id="SSF53335">
    <property type="entry name" value="S-adenosyl-L-methionine-dependent methyltransferases"/>
    <property type="match status" value="1"/>
</dbReference>
<dbReference type="PANTHER" id="PTHR45875">
    <property type="entry name" value="METHYLTRANSFERASE N6AMT1"/>
    <property type="match status" value="1"/>
</dbReference>
<dbReference type="EMBL" id="CP002772">
    <property type="protein sequence ID" value="AEG19299.1"/>
    <property type="molecule type" value="Genomic_DNA"/>
</dbReference>
<proteinExistence type="predicted"/>
<dbReference type="PANTHER" id="PTHR45875:SF1">
    <property type="entry name" value="METHYLTRANSFERASE N6AMT1"/>
    <property type="match status" value="1"/>
</dbReference>
<accession>F6D5E7</accession>
<evidence type="ECO:0000256" key="1">
    <source>
        <dbReference type="ARBA" id="ARBA00022603"/>
    </source>
</evidence>
<dbReference type="AlphaFoldDB" id="F6D5E7"/>
<dbReference type="CDD" id="cd02440">
    <property type="entry name" value="AdoMet_MTases"/>
    <property type="match status" value="1"/>
</dbReference>
<sequence>MIKYNEMEFQTHLEVYEPAEDTFLFLDNLNIKENDYVLEIGPGTGIISIIASKTAENVVAVDINPHAVECTRKNAEHNKAFNIGVREGDLFDPVKGEKFDLILFNTPYLPTGEDEKVDDQLEAAWDGGEEGRETIDRFLDELYDHLKPHGRVQMVQSSLSDIPKTLKRLEEMGFEAAVTASEHYFFEEVVVITGTIS</sequence>
<dbReference type="eggNOG" id="arCOG00109">
    <property type="taxonomic scope" value="Archaea"/>
</dbReference>
<name>F6D5E7_METPW</name>
<keyword evidence="2" id="KW-0808">Transferase</keyword>
<dbReference type="RefSeq" id="WP_013826798.1">
    <property type="nucleotide sequence ID" value="NC_015574.1"/>
</dbReference>
<keyword evidence="1 5" id="KW-0489">Methyltransferase</keyword>
<evidence type="ECO:0000313" key="5">
    <source>
        <dbReference type="EMBL" id="AEG19299.1"/>
    </source>
</evidence>
<dbReference type="Proteomes" id="UP000009231">
    <property type="component" value="Chromosome"/>
</dbReference>
<dbReference type="Pfam" id="PF05175">
    <property type="entry name" value="MTS"/>
    <property type="match status" value="1"/>
</dbReference>
<dbReference type="GO" id="GO:0035657">
    <property type="term" value="C:eRF1 methyltransferase complex"/>
    <property type="evidence" value="ECO:0007669"/>
    <property type="project" value="TreeGrafter"/>
</dbReference>
<dbReference type="STRING" id="868131.MSWAN_2293"/>
<dbReference type="NCBIfam" id="TIGR00537">
    <property type="entry name" value="hemK_rel_arch"/>
    <property type="match status" value="1"/>
</dbReference>
<dbReference type="InterPro" id="IPR004557">
    <property type="entry name" value="PrmC-related"/>
</dbReference>
<dbReference type="GO" id="GO:0008276">
    <property type="term" value="F:protein methyltransferase activity"/>
    <property type="evidence" value="ECO:0007669"/>
    <property type="project" value="TreeGrafter"/>
</dbReference>
<dbReference type="GeneID" id="10669822"/>
<organism evidence="5 6">
    <name type="scientific">Methanobacterium paludis (strain DSM 25820 / JCM 18151 / SWAN1)</name>
    <dbReference type="NCBI Taxonomy" id="868131"/>
    <lineage>
        <taxon>Archaea</taxon>
        <taxon>Methanobacteriati</taxon>
        <taxon>Methanobacteriota</taxon>
        <taxon>Methanomada group</taxon>
        <taxon>Methanobacteria</taxon>
        <taxon>Methanobacteriales</taxon>
        <taxon>Methanobacteriaceae</taxon>
        <taxon>Methanobacterium</taxon>
    </lineage>
</organism>
<dbReference type="GO" id="GO:0032259">
    <property type="term" value="P:methylation"/>
    <property type="evidence" value="ECO:0007669"/>
    <property type="project" value="UniProtKB-KW"/>
</dbReference>
<dbReference type="Gene3D" id="3.40.50.150">
    <property type="entry name" value="Vaccinia Virus protein VP39"/>
    <property type="match status" value="1"/>
</dbReference>
<dbReference type="HOGENOM" id="CLU_018398_6_2_2"/>
<gene>
    <name evidence="5" type="ordered locus">MSWAN_2293</name>
</gene>
<protein>
    <submittedName>
        <fullName evidence="5">Methylase</fullName>
    </submittedName>
</protein>
<evidence type="ECO:0000256" key="2">
    <source>
        <dbReference type="ARBA" id="ARBA00022679"/>
    </source>
</evidence>
<dbReference type="InterPro" id="IPR029063">
    <property type="entry name" value="SAM-dependent_MTases_sf"/>
</dbReference>
<dbReference type="KEGG" id="mew:MSWAN_2293"/>
<dbReference type="NCBIfam" id="NF011529">
    <property type="entry name" value="PRK14968.1-3"/>
    <property type="match status" value="1"/>
</dbReference>
<dbReference type="InterPro" id="IPR052190">
    <property type="entry name" value="Euk-Arch_PrmC-MTase"/>
</dbReference>
<keyword evidence="6" id="KW-1185">Reference proteome</keyword>
<dbReference type="OrthoDB" id="27149at2157"/>
<evidence type="ECO:0000256" key="3">
    <source>
        <dbReference type="ARBA" id="ARBA00022691"/>
    </source>
</evidence>
<dbReference type="InterPro" id="IPR007848">
    <property type="entry name" value="Small_mtfrase_dom"/>
</dbReference>
<feature type="domain" description="Methyltransferase small" evidence="4">
    <location>
        <begin position="22"/>
        <end position="168"/>
    </location>
</feature>
<reference evidence="5 6" key="1">
    <citation type="journal article" date="2014" name="Int. J. Syst. Evol. Microbiol.">
        <title>Methanobacterium paludis sp. nov. and a novel strain of Methanobacterium lacus isolated from northern peatlands.</title>
        <authorList>
            <person name="Cadillo-Quiroz H."/>
            <person name="Brauer S.L."/>
            <person name="Goodson N."/>
            <person name="Yavitt J.B."/>
            <person name="Zinder S.H."/>
        </authorList>
    </citation>
    <scope>NUCLEOTIDE SEQUENCE [LARGE SCALE GENOMIC DNA]</scope>
    <source>
        <strain evidence="6">DSM 25820 / JCM 18151 / SWAN1</strain>
    </source>
</reference>